<dbReference type="EMBL" id="CDMZ01001038">
    <property type="protein sequence ID" value="CEM26109.1"/>
    <property type="molecule type" value="Genomic_DNA"/>
</dbReference>
<evidence type="ECO:0000256" key="4">
    <source>
        <dbReference type="ARBA" id="ARBA00022833"/>
    </source>
</evidence>
<proteinExistence type="predicted"/>
<organism evidence="9">
    <name type="scientific">Chromera velia CCMP2878</name>
    <dbReference type="NCBI Taxonomy" id="1169474"/>
    <lineage>
        <taxon>Eukaryota</taxon>
        <taxon>Sar</taxon>
        <taxon>Alveolata</taxon>
        <taxon>Colpodellida</taxon>
        <taxon>Chromeraceae</taxon>
        <taxon>Chromera</taxon>
    </lineage>
</organism>
<feature type="binding site" evidence="6">
    <location>
        <position position="169"/>
    </location>
    <ligand>
        <name>Zn(2+)</name>
        <dbReference type="ChEBI" id="CHEBI:29105"/>
    </ligand>
</feature>
<evidence type="ECO:0000256" key="2">
    <source>
        <dbReference type="ARBA" id="ARBA00022679"/>
    </source>
</evidence>
<accession>A0A0G4GAR5</accession>
<comment type="cofactor">
    <cofactor evidence="1">
        <name>Zn(2+)</name>
        <dbReference type="ChEBI" id="CHEBI:29105"/>
    </cofactor>
</comment>
<dbReference type="PhylomeDB" id="A0A0G4GAR5"/>
<feature type="compositionally biased region" description="Basic and acidic residues" evidence="7">
    <location>
        <begin position="439"/>
        <end position="448"/>
    </location>
</feature>
<keyword evidence="4 6" id="KW-0862">Zinc</keyword>
<feature type="region of interest" description="Disordered" evidence="7">
    <location>
        <begin position="197"/>
        <end position="275"/>
    </location>
</feature>
<feature type="binding site" evidence="6">
    <location>
        <position position="164"/>
    </location>
    <ligand>
        <name>Zn(2+)</name>
        <dbReference type="ChEBI" id="CHEBI:29105"/>
    </ligand>
</feature>
<dbReference type="InterPro" id="IPR026591">
    <property type="entry name" value="Sirtuin_cat_small_dom_sf"/>
</dbReference>
<dbReference type="VEuPathDB" id="CryptoDB:Cvel_21032"/>
<feature type="binding site" evidence="6">
    <location>
        <position position="275"/>
    </location>
    <ligand>
        <name>Zn(2+)</name>
        <dbReference type="ChEBI" id="CHEBI:29105"/>
    </ligand>
</feature>
<dbReference type="AlphaFoldDB" id="A0A0G4GAR5"/>
<dbReference type="InterPro" id="IPR029035">
    <property type="entry name" value="DHS-like_NAD/FAD-binding_dom"/>
</dbReference>
<dbReference type="Gene3D" id="3.30.1600.10">
    <property type="entry name" value="SIR2/SIRT2 'Small Domain"/>
    <property type="match status" value="1"/>
</dbReference>
<evidence type="ECO:0000256" key="7">
    <source>
        <dbReference type="SAM" id="MobiDB-lite"/>
    </source>
</evidence>
<feature type="binding site" evidence="6">
    <location>
        <position position="190"/>
    </location>
    <ligand>
        <name>Zn(2+)</name>
        <dbReference type="ChEBI" id="CHEBI:29105"/>
    </ligand>
</feature>
<dbReference type="PANTHER" id="PTHR11085:SF6">
    <property type="entry name" value="NAD-DEPENDENT PROTEIN DEACETYLASE SIRTUIN-2"/>
    <property type="match status" value="1"/>
</dbReference>
<feature type="compositionally biased region" description="Basic and acidic residues" evidence="7">
    <location>
        <begin position="233"/>
        <end position="273"/>
    </location>
</feature>
<feature type="compositionally biased region" description="Low complexity" evidence="7">
    <location>
        <begin position="478"/>
        <end position="501"/>
    </location>
</feature>
<dbReference type="GO" id="GO:0005634">
    <property type="term" value="C:nucleus"/>
    <property type="evidence" value="ECO:0007669"/>
    <property type="project" value="TreeGrafter"/>
</dbReference>
<dbReference type="InterPro" id="IPR050134">
    <property type="entry name" value="NAD-dep_sirtuin_deacylases"/>
</dbReference>
<dbReference type="SUPFAM" id="SSF52467">
    <property type="entry name" value="DHS-like NAD/FAD-binding domain"/>
    <property type="match status" value="1"/>
</dbReference>
<evidence type="ECO:0000256" key="6">
    <source>
        <dbReference type="PROSITE-ProRule" id="PRU00236"/>
    </source>
</evidence>
<dbReference type="InterPro" id="IPR026590">
    <property type="entry name" value="Ssirtuin_cat_dom"/>
</dbReference>
<dbReference type="GO" id="GO:0046872">
    <property type="term" value="F:metal ion binding"/>
    <property type="evidence" value="ECO:0007669"/>
    <property type="project" value="UniProtKB-KW"/>
</dbReference>
<evidence type="ECO:0000256" key="1">
    <source>
        <dbReference type="ARBA" id="ARBA00001947"/>
    </source>
</evidence>
<feature type="active site" description="Proton acceptor" evidence="6">
    <location>
        <position position="156"/>
    </location>
</feature>
<dbReference type="InterPro" id="IPR003000">
    <property type="entry name" value="Sirtuin"/>
</dbReference>
<dbReference type="GO" id="GO:0070403">
    <property type="term" value="F:NAD+ binding"/>
    <property type="evidence" value="ECO:0007669"/>
    <property type="project" value="InterPro"/>
</dbReference>
<feature type="domain" description="Deacetylase sirtuin-type" evidence="8">
    <location>
        <begin position="26"/>
        <end position="389"/>
    </location>
</feature>
<gene>
    <name evidence="9" type="ORF">Cvel_21032.t1.CR1</name>
</gene>
<dbReference type="GO" id="GO:0017136">
    <property type="term" value="F:histone deacetylase activity, NAD-dependent"/>
    <property type="evidence" value="ECO:0007669"/>
    <property type="project" value="TreeGrafter"/>
</dbReference>
<evidence type="ECO:0000313" key="9">
    <source>
        <dbReference type="EMBL" id="CEM26109.1"/>
    </source>
</evidence>
<keyword evidence="2" id="KW-0808">Transferase</keyword>
<dbReference type="Gene3D" id="3.40.50.1220">
    <property type="entry name" value="TPP-binding domain"/>
    <property type="match status" value="1"/>
</dbReference>
<dbReference type="Pfam" id="PF02146">
    <property type="entry name" value="SIR2"/>
    <property type="match status" value="2"/>
</dbReference>
<keyword evidence="5" id="KW-0520">NAD</keyword>
<evidence type="ECO:0000256" key="3">
    <source>
        <dbReference type="ARBA" id="ARBA00022723"/>
    </source>
</evidence>
<evidence type="ECO:0000256" key="5">
    <source>
        <dbReference type="ARBA" id="ARBA00023027"/>
    </source>
</evidence>
<evidence type="ECO:0000259" key="8">
    <source>
        <dbReference type="PROSITE" id="PS50305"/>
    </source>
</evidence>
<feature type="region of interest" description="Disordered" evidence="7">
    <location>
        <begin position="429"/>
        <end position="501"/>
    </location>
</feature>
<name>A0A0G4GAR5_9ALVE</name>
<feature type="compositionally biased region" description="Pro residues" evidence="7">
    <location>
        <begin position="197"/>
        <end position="206"/>
    </location>
</feature>
<sequence>MGGLVSQVPEPFDIDLSDRNAVLKDLDGGQLSVKAIAKLIKSGKAKNIVVMTGAGLSVAAGIPDFRSPGTGLYSQLQRFNLPEPEDMFNLDFYTENPEAFCTFAKELFPGNFHPTRAHFLSPLLAKKGLLLRHYTQNIDNLDGLAGVPLEKLVEAHGSFRDAHCTKDGCRKRFPLRWVRAMIFAGVVPRCDALVNPPPPSPAPLPPKASEGTAQSEGGGTKEGTAVAGGVQTEAEKKTESGGGAKEADKGKENSEADQAGDKEKEKGKEKEKVPCNSPVKPDIVFFGESLPERFGVLNEDDMPKCDLLIVLGTSLEVMPFASLTSKVSHMCPRLLINKTPVALNKHDDTHFLLGNSGFRFFEEENYRDVFLQGTCDDGVTILCEELGWTEELNVLIKRYNSRVKEEGTSWQTLEKEQGMDPKVIQAAMKNAPPLPKGPCKREGQEGEVPRPLPIPSKALTQPPPKAGGRSPSPAKSATSSQKSRSPTKSTSSSPSTHAKRK</sequence>
<protein>
    <recommendedName>
        <fullName evidence="8">Deacetylase sirtuin-type domain-containing protein</fullName>
    </recommendedName>
</protein>
<dbReference type="PROSITE" id="PS50305">
    <property type="entry name" value="SIRTUIN"/>
    <property type="match status" value="1"/>
</dbReference>
<keyword evidence="3 6" id="KW-0479">Metal-binding</keyword>
<reference evidence="9" key="1">
    <citation type="submission" date="2014-11" db="EMBL/GenBank/DDBJ databases">
        <authorList>
            <person name="Otto D Thomas"/>
            <person name="Naeem Raeece"/>
        </authorList>
    </citation>
    <scope>NUCLEOTIDE SEQUENCE</scope>
</reference>
<dbReference type="PANTHER" id="PTHR11085">
    <property type="entry name" value="NAD-DEPENDENT PROTEIN DEACYLASE SIRTUIN-5, MITOCHONDRIAL-RELATED"/>
    <property type="match status" value="1"/>
</dbReference>